<name>A0A9P0J9Y4_APHGO</name>
<sequence>MIAISLCHLPCFSICLRSWKYDVFGCPLNLFPKVYPSKIFFINVLCLNRCPINFVFLFNMCFIIFLFSLTSFNTCLFVFLSTHDVLFIFLQIHISIASKRSFSFFLIVQVSHPYSNTFHTNVLMNFFFVSMLRGLLVNSFSL</sequence>
<evidence type="ECO:0000256" key="1">
    <source>
        <dbReference type="SAM" id="Phobius"/>
    </source>
</evidence>
<reference evidence="2" key="1">
    <citation type="submission" date="2022-02" db="EMBL/GenBank/DDBJ databases">
        <authorList>
            <person name="King R."/>
        </authorList>
    </citation>
    <scope>NUCLEOTIDE SEQUENCE</scope>
</reference>
<keyword evidence="1" id="KW-0812">Transmembrane</keyword>
<dbReference type="Proteomes" id="UP001154329">
    <property type="component" value="Chromosome 3"/>
</dbReference>
<keyword evidence="3" id="KW-1185">Reference proteome</keyword>
<evidence type="ECO:0000313" key="3">
    <source>
        <dbReference type="Proteomes" id="UP001154329"/>
    </source>
</evidence>
<organism evidence="2 3">
    <name type="scientific">Aphis gossypii</name>
    <name type="common">Cotton aphid</name>
    <dbReference type="NCBI Taxonomy" id="80765"/>
    <lineage>
        <taxon>Eukaryota</taxon>
        <taxon>Metazoa</taxon>
        <taxon>Ecdysozoa</taxon>
        <taxon>Arthropoda</taxon>
        <taxon>Hexapoda</taxon>
        <taxon>Insecta</taxon>
        <taxon>Pterygota</taxon>
        <taxon>Neoptera</taxon>
        <taxon>Paraneoptera</taxon>
        <taxon>Hemiptera</taxon>
        <taxon>Sternorrhyncha</taxon>
        <taxon>Aphidomorpha</taxon>
        <taxon>Aphidoidea</taxon>
        <taxon>Aphididae</taxon>
        <taxon>Aphidini</taxon>
        <taxon>Aphis</taxon>
        <taxon>Aphis</taxon>
    </lineage>
</organism>
<evidence type="ECO:0000313" key="2">
    <source>
        <dbReference type="EMBL" id="CAH1732217.1"/>
    </source>
</evidence>
<proteinExistence type="predicted"/>
<dbReference type="AlphaFoldDB" id="A0A9P0J9Y4"/>
<dbReference type="EMBL" id="OU899036">
    <property type="protein sequence ID" value="CAH1732217.1"/>
    <property type="molecule type" value="Genomic_DNA"/>
</dbReference>
<keyword evidence="1" id="KW-1133">Transmembrane helix</keyword>
<accession>A0A9P0J9Y4</accession>
<feature type="transmembrane region" description="Helical" evidence="1">
    <location>
        <begin position="122"/>
        <end position="141"/>
    </location>
</feature>
<gene>
    <name evidence="2" type="ORF">APHIGO_LOCUS8759</name>
</gene>
<keyword evidence="1" id="KW-0472">Membrane</keyword>
<reference evidence="2" key="2">
    <citation type="submission" date="2022-10" db="EMBL/GenBank/DDBJ databases">
        <authorList>
            <consortium name="ENA_rothamsted_submissions"/>
            <consortium name="culmorum"/>
            <person name="King R."/>
        </authorList>
    </citation>
    <scope>NUCLEOTIDE SEQUENCE</scope>
</reference>
<feature type="transmembrane region" description="Helical" evidence="1">
    <location>
        <begin position="54"/>
        <end position="80"/>
    </location>
</feature>
<feature type="transmembrane region" description="Helical" evidence="1">
    <location>
        <begin position="86"/>
        <end position="110"/>
    </location>
</feature>
<protein>
    <submittedName>
        <fullName evidence="2">Uncharacterized protein</fullName>
    </submittedName>
</protein>